<organism evidence="4 5">
    <name type="scientific">Desulfobacula phenolica</name>
    <dbReference type="NCBI Taxonomy" id="90732"/>
    <lineage>
        <taxon>Bacteria</taxon>
        <taxon>Pseudomonadati</taxon>
        <taxon>Thermodesulfobacteriota</taxon>
        <taxon>Desulfobacteria</taxon>
        <taxon>Desulfobacterales</taxon>
        <taxon>Desulfobacteraceae</taxon>
        <taxon>Desulfobacula</taxon>
    </lineage>
</organism>
<evidence type="ECO:0000256" key="2">
    <source>
        <dbReference type="SAM" id="MobiDB-lite"/>
    </source>
</evidence>
<dbReference type="InterPro" id="IPR020287">
    <property type="entry name" value="Tail_sheath_C"/>
</dbReference>
<dbReference type="Gene3D" id="3.40.50.11780">
    <property type="match status" value="1"/>
</dbReference>
<dbReference type="AlphaFoldDB" id="A0A1H2JQC4"/>
<feature type="domain" description="Tail sheath protein C-terminal" evidence="3">
    <location>
        <begin position="450"/>
        <end position="554"/>
    </location>
</feature>
<proteinExistence type="inferred from homology"/>
<dbReference type="PANTHER" id="PTHR35861:SF1">
    <property type="entry name" value="PHAGE TAIL SHEATH PROTEIN"/>
    <property type="match status" value="1"/>
</dbReference>
<accession>A0A1H2JQC4</accession>
<evidence type="ECO:0000259" key="3">
    <source>
        <dbReference type="Pfam" id="PF17482"/>
    </source>
</evidence>
<evidence type="ECO:0000313" key="5">
    <source>
        <dbReference type="Proteomes" id="UP000199608"/>
    </source>
</evidence>
<dbReference type="EMBL" id="FNLL01000014">
    <property type="protein sequence ID" value="SDU58235.1"/>
    <property type="molecule type" value="Genomic_DNA"/>
</dbReference>
<gene>
    <name evidence="4" type="ORF">SAMN04487931_11410</name>
</gene>
<dbReference type="Pfam" id="PF17482">
    <property type="entry name" value="Phage_sheath_1C"/>
    <property type="match status" value="1"/>
</dbReference>
<dbReference type="InterPro" id="IPR052042">
    <property type="entry name" value="Tail_sheath_structural"/>
</dbReference>
<sequence>MGAMKTPGVYIVEKNAFPNSVVEVATAVPAFIGHTQFAETRKDKKDLVNKPWKISSMVEFQQYFGGGPDPKFGISQINATVDNKDPVTPEAPDGTAAPDGTENQDGTAAPAAAKEAAPATGPEDLTDSDFNFDKKGYRLKLEQGNYLLYYCMKLFYQNGGGPCYIVSVGGYEQKLEAQTLTKGIDLLIKEQEPTMVIIPEAVLLDDKNCISVQQAALQHCGDKMRNRITILDIHKGYKDRKDLSADPDKGEKEGSCIDNFRNALGINFLKFSAAYYPWINTTIIQDTDLGFENFTDEARKTLLALIETEKGISQASADDPKKAQMALELKKMIDPDLDADEKSLLNTTLVENSALFKSILDEIKTKLNLLPPSSAMAGIYTMVDNSRGVWKAPANVSLNSVVSPSVNITHDDQEDLNVTPQGKSINAIRTFIGEGTLVWGGRTLDGNSLDWRYIQVRRTMIMLEESIKLATKAYVFENNVANTWVTIKSMIRNFLTGIWKRGGLAGASPDDAFSVHVGLGETMTGDDILEGILRVTVLVALIRPAEFIEITFQQQMQKS</sequence>
<evidence type="ECO:0000256" key="1">
    <source>
        <dbReference type="ARBA" id="ARBA00008005"/>
    </source>
</evidence>
<feature type="region of interest" description="Disordered" evidence="2">
    <location>
        <begin position="82"/>
        <end position="127"/>
    </location>
</feature>
<feature type="compositionally biased region" description="Low complexity" evidence="2">
    <location>
        <begin position="106"/>
        <end position="123"/>
    </location>
</feature>
<dbReference type="PANTHER" id="PTHR35861">
    <property type="match status" value="1"/>
</dbReference>
<keyword evidence="5" id="KW-1185">Reference proteome</keyword>
<comment type="similarity">
    <text evidence="1">Belongs to the myoviridae tail sheath protein family.</text>
</comment>
<dbReference type="RefSeq" id="WP_092237530.1">
    <property type="nucleotide sequence ID" value="NZ_FNLL01000014.1"/>
</dbReference>
<evidence type="ECO:0000313" key="4">
    <source>
        <dbReference type="EMBL" id="SDU58235.1"/>
    </source>
</evidence>
<reference evidence="5" key="1">
    <citation type="submission" date="2016-10" db="EMBL/GenBank/DDBJ databases">
        <authorList>
            <person name="Varghese N."/>
            <person name="Submissions S."/>
        </authorList>
    </citation>
    <scope>NUCLEOTIDE SEQUENCE [LARGE SCALE GENOMIC DNA]</scope>
    <source>
        <strain evidence="5">DSM 3384</strain>
    </source>
</reference>
<dbReference type="Proteomes" id="UP000199608">
    <property type="component" value="Unassembled WGS sequence"/>
</dbReference>
<name>A0A1H2JQC4_9BACT</name>
<protein>
    <recommendedName>
        <fullName evidence="3">Tail sheath protein C-terminal domain-containing protein</fullName>
    </recommendedName>
</protein>